<reference evidence="4" key="2">
    <citation type="submission" date="2023-01" db="EMBL/GenBank/DDBJ databases">
        <title>Human gut microbiome strain richness.</title>
        <authorList>
            <person name="Chen-Liaw A."/>
        </authorList>
    </citation>
    <scope>NUCLEOTIDE SEQUENCE</scope>
    <source>
        <strain evidence="4">RTP21484st1_E5_RTP21484_190118</strain>
    </source>
</reference>
<dbReference type="Gene3D" id="2.40.50.1020">
    <property type="entry name" value="LytTr DNA-binding domain"/>
    <property type="match status" value="1"/>
</dbReference>
<dbReference type="Gene3D" id="3.40.50.2300">
    <property type="match status" value="1"/>
</dbReference>
<dbReference type="Pfam" id="PF04397">
    <property type="entry name" value="LytTR"/>
    <property type="match status" value="1"/>
</dbReference>
<dbReference type="SUPFAM" id="SSF52172">
    <property type="entry name" value="CheY-like"/>
    <property type="match status" value="1"/>
</dbReference>
<protein>
    <submittedName>
        <fullName evidence="4">LytTR family DNA-binding domain-containing protein</fullName>
    </submittedName>
    <submittedName>
        <fullName evidence="5">Sensory transduction protein LytR</fullName>
    </submittedName>
</protein>
<dbReference type="FunFam" id="3.40.50.2300:FF:000361">
    <property type="entry name" value="Two-component system response regulator"/>
    <property type="match status" value="1"/>
</dbReference>
<gene>
    <name evidence="5" type="primary">lytR_2</name>
    <name evidence="5" type="ORF">PDLFYP31_02313</name>
    <name evidence="4" type="ORF">PN599_11325</name>
</gene>
<dbReference type="InterPro" id="IPR011006">
    <property type="entry name" value="CheY-like_superfamily"/>
</dbReference>
<feature type="domain" description="Response regulatory" evidence="2">
    <location>
        <begin position="2"/>
        <end position="116"/>
    </location>
</feature>
<organism evidence="5">
    <name type="scientific">Parabacteroides distasonis</name>
    <dbReference type="NCBI Taxonomy" id="823"/>
    <lineage>
        <taxon>Bacteria</taxon>
        <taxon>Pseudomonadati</taxon>
        <taxon>Bacteroidota</taxon>
        <taxon>Bacteroidia</taxon>
        <taxon>Bacteroidales</taxon>
        <taxon>Tannerellaceae</taxon>
        <taxon>Parabacteroides</taxon>
    </lineage>
</organism>
<keyword evidence="1" id="KW-0597">Phosphoprotein</keyword>
<dbReference type="EMBL" id="CACRUW010000014">
    <property type="protein sequence ID" value="VYU35730.1"/>
    <property type="molecule type" value="Genomic_DNA"/>
</dbReference>
<sequence length="253" mass="29140">MKAVIIEDETTAVNSLKAILAQNTVTPIEVIAELESIEESVEFFRTSPHPDIIFMDIHLADGSAFKIFEQVEIDAPVVFTTAYDEYALQAFQVSSIDYLLKPVTLASLERALNKLRLFDTEERLAHIRQTNRTIQSRHTIKSLLIMLADKFYPLAVEEILYFYTTNEKVTAYTSDGKQHPIDRTLDALGEQLDERLFFRANRQFIISRNAIKDIDLWFGSRLSVNLTLAVPERIIISKTKTPIFKKWILREEE</sequence>
<dbReference type="Proteomes" id="UP001210126">
    <property type="component" value="Unassembled WGS sequence"/>
</dbReference>
<dbReference type="InterPro" id="IPR001789">
    <property type="entry name" value="Sig_transdc_resp-reg_receiver"/>
</dbReference>
<dbReference type="PANTHER" id="PTHR37299:SF1">
    <property type="entry name" value="STAGE 0 SPORULATION PROTEIN A HOMOLOG"/>
    <property type="match status" value="1"/>
</dbReference>
<dbReference type="GO" id="GO:0000156">
    <property type="term" value="F:phosphorelay response regulator activity"/>
    <property type="evidence" value="ECO:0007669"/>
    <property type="project" value="InterPro"/>
</dbReference>
<evidence type="ECO:0000259" key="2">
    <source>
        <dbReference type="PROSITE" id="PS50110"/>
    </source>
</evidence>
<proteinExistence type="predicted"/>
<dbReference type="InterPro" id="IPR046947">
    <property type="entry name" value="LytR-like"/>
</dbReference>
<dbReference type="EMBL" id="JAQMPJ010000008">
    <property type="protein sequence ID" value="MDB9005591.1"/>
    <property type="molecule type" value="Genomic_DNA"/>
</dbReference>
<feature type="domain" description="HTH LytTR-type" evidence="3">
    <location>
        <begin position="147"/>
        <end position="250"/>
    </location>
</feature>
<evidence type="ECO:0000259" key="3">
    <source>
        <dbReference type="PROSITE" id="PS50930"/>
    </source>
</evidence>
<feature type="modified residue" description="4-aspartylphosphate" evidence="1">
    <location>
        <position position="56"/>
    </location>
</feature>
<dbReference type="InterPro" id="IPR007492">
    <property type="entry name" value="LytTR_DNA-bd_dom"/>
</dbReference>
<dbReference type="SMART" id="SM00448">
    <property type="entry name" value="REC"/>
    <property type="match status" value="1"/>
</dbReference>
<dbReference type="AlphaFoldDB" id="A0A6N3E3Y0"/>
<dbReference type="PANTHER" id="PTHR37299">
    <property type="entry name" value="TRANSCRIPTIONAL REGULATOR-RELATED"/>
    <property type="match status" value="1"/>
</dbReference>
<evidence type="ECO:0000256" key="1">
    <source>
        <dbReference type="PROSITE-ProRule" id="PRU00169"/>
    </source>
</evidence>
<dbReference type="GO" id="GO:0003677">
    <property type="term" value="F:DNA binding"/>
    <property type="evidence" value="ECO:0007669"/>
    <property type="project" value="UniProtKB-KW"/>
</dbReference>
<evidence type="ECO:0000313" key="4">
    <source>
        <dbReference type="EMBL" id="MDB9005591.1"/>
    </source>
</evidence>
<accession>A0A6N3E3Y0</accession>
<dbReference type="SMART" id="SM00850">
    <property type="entry name" value="LytTR"/>
    <property type="match status" value="1"/>
</dbReference>
<dbReference type="Pfam" id="PF00072">
    <property type="entry name" value="Response_reg"/>
    <property type="match status" value="1"/>
</dbReference>
<name>A0A6N3E3Y0_PARDI</name>
<dbReference type="PROSITE" id="PS50110">
    <property type="entry name" value="RESPONSE_REGULATORY"/>
    <property type="match status" value="1"/>
</dbReference>
<keyword evidence="4" id="KW-0238">DNA-binding</keyword>
<evidence type="ECO:0000313" key="5">
    <source>
        <dbReference type="EMBL" id="VYU35730.1"/>
    </source>
</evidence>
<dbReference type="RefSeq" id="WP_009017976.1">
    <property type="nucleotide sequence ID" value="NZ_CACRUW010000014.1"/>
</dbReference>
<reference evidence="5" key="1">
    <citation type="submission" date="2019-11" db="EMBL/GenBank/DDBJ databases">
        <authorList>
            <person name="Feng L."/>
        </authorList>
    </citation>
    <scope>NUCLEOTIDE SEQUENCE</scope>
    <source>
        <strain evidence="5">PdistasonisLFYP31</strain>
    </source>
</reference>
<dbReference type="PROSITE" id="PS50930">
    <property type="entry name" value="HTH_LYTTR"/>
    <property type="match status" value="1"/>
</dbReference>